<dbReference type="Pfam" id="PF13858">
    <property type="entry name" value="DUF4199"/>
    <property type="match status" value="1"/>
</dbReference>
<sequence length="182" mass="20863">MTENKGYLQRYAMLFGTYLGGFWILKFILFPLGLTTPFLFFLFAGLTLCVPFMAYYYVRMYRNQVCGGAISFLHAWIFTVFMYMFAALLTAVAHYVYFRFIDQGFVLNTYEGLLNSLTSHTIPGMDAYVEQFKEIISAMRSLSPTDITMQLMSQNVFYGSLLAIPTALFVMKRPPAEHIGGR</sequence>
<dbReference type="KEGG" id="bcel:BcellWH2_04618"/>
<dbReference type="PATRIC" id="fig|246787.4.peg.4773"/>
<organism evidence="2 3">
    <name type="scientific">Bacteroides cellulosilyticus</name>
    <dbReference type="NCBI Taxonomy" id="246787"/>
    <lineage>
        <taxon>Bacteria</taxon>
        <taxon>Pseudomonadati</taxon>
        <taxon>Bacteroidota</taxon>
        <taxon>Bacteroidia</taxon>
        <taxon>Bacteroidales</taxon>
        <taxon>Bacteroidaceae</taxon>
        <taxon>Bacteroides</taxon>
    </lineage>
</organism>
<dbReference type="RefSeq" id="WP_029427704.1">
    <property type="nucleotide sequence ID" value="NZ_CP012801.1"/>
</dbReference>
<keyword evidence="1" id="KW-1133">Transmembrane helix</keyword>
<feature type="transmembrane region" description="Helical" evidence="1">
    <location>
        <begin position="70"/>
        <end position="97"/>
    </location>
</feature>
<keyword evidence="1" id="KW-0812">Transmembrane</keyword>
<name>A0A0P0FVG5_9BACE</name>
<reference evidence="2 3" key="1">
    <citation type="journal article" date="2015" name="Science">
        <title>Genetic determinants of in vivo fitness and diet responsiveness in multiple human gut Bacteroides.</title>
        <authorList>
            <person name="Wu M."/>
            <person name="McNulty N.P."/>
            <person name="Rodionov D.A."/>
            <person name="Khoroshkin M.S."/>
            <person name="Griffin N.W."/>
            <person name="Cheng J."/>
            <person name="Latreille P."/>
            <person name="Kerstetter R.A."/>
            <person name="Terrapon N."/>
            <person name="Henrissat B."/>
            <person name="Osterman A.L."/>
            <person name="Gordon J.I."/>
        </authorList>
    </citation>
    <scope>NUCLEOTIDE SEQUENCE [LARGE SCALE GENOMIC DNA]</scope>
    <source>
        <strain evidence="2 3">WH2</strain>
    </source>
</reference>
<accession>A0A0P0FVG5</accession>
<evidence type="ECO:0000313" key="3">
    <source>
        <dbReference type="Proteomes" id="UP000061809"/>
    </source>
</evidence>
<evidence type="ECO:0000313" key="2">
    <source>
        <dbReference type="EMBL" id="ALJ61833.1"/>
    </source>
</evidence>
<dbReference type="Proteomes" id="UP000061809">
    <property type="component" value="Chromosome"/>
</dbReference>
<gene>
    <name evidence="2" type="ORF">BcellWH2_04618</name>
</gene>
<proteinExistence type="predicted"/>
<protein>
    <recommendedName>
        <fullName evidence="4">DUF4199 domain-containing protein</fullName>
    </recommendedName>
</protein>
<dbReference type="AlphaFoldDB" id="A0A0P0FVG5"/>
<dbReference type="InterPro" id="IPR025250">
    <property type="entry name" value="DUF4199"/>
</dbReference>
<feature type="transmembrane region" description="Helical" evidence="1">
    <location>
        <begin position="12"/>
        <end position="32"/>
    </location>
</feature>
<evidence type="ECO:0000256" key="1">
    <source>
        <dbReference type="SAM" id="Phobius"/>
    </source>
</evidence>
<evidence type="ECO:0008006" key="4">
    <source>
        <dbReference type="Google" id="ProtNLM"/>
    </source>
</evidence>
<dbReference type="EMBL" id="CP012801">
    <property type="protein sequence ID" value="ALJ61833.1"/>
    <property type="molecule type" value="Genomic_DNA"/>
</dbReference>
<feature type="transmembrane region" description="Helical" evidence="1">
    <location>
        <begin position="38"/>
        <end position="58"/>
    </location>
</feature>
<keyword evidence="1" id="KW-0472">Membrane</keyword>